<evidence type="ECO:0000313" key="2">
    <source>
        <dbReference type="EMBL" id="AHI60765.1"/>
    </source>
</evidence>
<keyword evidence="3" id="KW-1185">Reference proteome</keyword>
<protein>
    <submittedName>
        <fullName evidence="2">Uncharacterized protein</fullName>
    </submittedName>
</protein>
<accession>A0A067YYW6</accession>
<sequence>MDCCRHCNDSQYYCIYRNIASVAMIFWTVANLAMIDGLME</sequence>
<dbReference type="EMBL" id="KF771239">
    <property type="protein sequence ID" value="AHI60765.1"/>
    <property type="molecule type" value="Genomic_DNA"/>
</dbReference>
<name>A0A067YYW6_9CAUD</name>
<proteinExistence type="predicted"/>
<keyword evidence="1" id="KW-1133">Transmembrane helix</keyword>
<evidence type="ECO:0000256" key="1">
    <source>
        <dbReference type="SAM" id="Phobius"/>
    </source>
</evidence>
<dbReference type="Proteomes" id="UP000028461">
    <property type="component" value="Segment"/>
</dbReference>
<gene>
    <name evidence="2" type="ORF">AKS96_62</name>
</gene>
<organism evidence="2 3">
    <name type="scientific">Escherichia phage vB_EcoS_AKS96</name>
    <dbReference type="NCBI Taxonomy" id="1416031"/>
    <lineage>
        <taxon>Viruses</taxon>
        <taxon>Duplodnaviria</taxon>
        <taxon>Heunggongvirae</taxon>
        <taxon>Uroviricota</taxon>
        <taxon>Caudoviricetes</taxon>
        <taxon>Drexlerviridae</taxon>
        <taxon>Rogunavirinae</taxon>
        <taxon>Rogunavirus</taxon>
        <taxon>Rogunavirus AKS96</taxon>
    </lineage>
</organism>
<dbReference type="GeneID" id="20283921"/>
<feature type="transmembrane region" description="Helical" evidence="1">
    <location>
        <begin position="15"/>
        <end position="35"/>
    </location>
</feature>
<dbReference type="RefSeq" id="YP_009056117.1">
    <property type="nucleotide sequence ID" value="NC_024789.1"/>
</dbReference>
<keyword evidence="1" id="KW-0472">Membrane</keyword>
<dbReference type="KEGG" id="vg:20283921"/>
<reference evidence="2 3" key="1">
    <citation type="journal article" date="2014" name="PLoS ONE">
        <title>Four Escherichia coli O157:H7 Phages: A New Bacteriophage Genus and Taxonomic Classification of T1-Like Phages.</title>
        <authorList>
            <person name="Niu Y.D."/>
            <person name="McAllister T.A."/>
            <person name="Nash J.H."/>
            <person name="Kropinski A.M."/>
            <person name="Stanford K."/>
        </authorList>
    </citation>
    <scope>NUCLEOTIDE SEQUENCE [LARGE SCALE GENOMIC DNA]</scope>
</reference>
<evidence type="ECO:0000313" key="3">
    <source>
        <dbReference type="Proteomes" id="UP000028461"/>
    </source>
</evidence>
<keyword evidence="1" id="KW-0812">Transmembrane</keyword>